<organism evidence="2 3">
    <name type="scientific">Corynebacterium gerontici</name>
    <dbReference type="NCBI Taxonomy" id="2079234"/>
    <lineage>
        <taxon>Bacteria</taxon>
        <taxon>Bacillati</taxon>
        <taxon>Actinomycetota</taxon>
        <taxon>Actinomycetes</taxon>
        <taxon>Mycobacteriales</taxon>
        <taxon>Corynebacteriaceae</taxon>
        <taxon>Corynebacterium</taxon>
    </lineage>
</organism>
<dbReference type="Proteomes" id="UP000271587">
    <property type="component" value="Chromosome"/>
</dbReference>
<name>A0A3G6J008_9CORY</name>
<feature type="domain" description="THUMP-like" evidence="1">
    <location>
        <begin position="313"/>
        <end position="376"/>
    </location>
</feature>
<gene>
    <name evidence="2" type="ORF">CGERO_04700</name>
</gene>
<proteinExistence type="predicted"/>
<protein>
    <recommendedName>
        <fullName evidence="1">THUMP-like domain-containing protein</fullName>
    </recommendedName>
</protein>
<keyword evidence="3" id="KW-1185">Reference proteome</keyword>
<dbReference type="KEGG" id="cgk:CGERO_04700"/>
<dbReference type="OrthoDB" id="9810570at2"/>
<dbReference type="EMBL" id="CP033897">
    <property type="protein sequence ID" value="AZA11256.1"/>
    <property type="molecule type" value="Genomic_DNA"/>
</dbReference>
<dbReference type="InterPro" id="IPR029063">
    <property type="entry name" value="SAM-dependent_MTases_sf"/>
</dbReference>
<dbReference type="Gene3D" id="3.40.50.150">
    <property type="entry name" value="Vaccinia Virus protein VP39"/>
    <property type="match status" value="1"/>
</dbReference>
<evidence type="ECO:0000313" key="2">
    <source>
        <dbReference type="EMBL" id="AZA11256.1"/>
    </source>
</evidence>
<accession>A0A3G6J008</accession>
<sequence>MPYSTEEVQFLIQHKSNIEDVLTELGTADKRDTMRYISALRSHFGSYGRAVMELATARATQKLPQHWLMDTDSAQQATHPLVSKARAATIAAALPGARVADVTCSIGAEMPALAEHGLNAVGSDIDHTRLQMARSNVNAPFIQADALQPCVNAEVMIADPARRANGKRIWKPEDLLPPLPALLERWQHSAVAVKCAPGLDYSFWDGGVQVVSVDGGVKELCLYSNNILQGRQALVLSSTGKMETINSSDPSDIELSDARRFIIEPDGAIIRAGLVRHFAHKANLSMLDEHIAFLTGDHIPAGCSGFPYIEQVSLKQLKPALKAHDCGSLEILVRGVDVDPDQLRKKLKLRGTRPMAVVIARVGEGKASHAVAYICGNRQHGAVA</sequence>
<dbReference type="RefSeq" id="WP_123933710.1">
    <property type="nucleotide sequence ID" value="NZ_CP033897.1"/>
</dbReference>
<evidence type="ECO:0000313" key="3">
    <source>
        <dbReference type="Proteomes" id="UP000271587"/>
    </source>
</evidence>
<evidence type="ECO:0000259" key="1">
    <source>
        <dbReference type="Pfam" id="PF18096"/>
    </source>
</evidence>
<dbReference type="SUPFAM" id="SSF53335">
    <property type="entry name" value="S-adenosyl-L-methionine-dependent methyltransferases"/>
    <property type="match status" value="1"/>
</dbReference>
<dbReference type="InterPro" id="IPR041497">
    <property type="entry name" value="Thump-like"/>
</dbReference>
<dbReference type="Pfam" id="PF18096">
    <property type="entry name" value="Thump_like"/>
    <property type="match status" value="1"/>
</dbReference>
<reference evidence="2 3" key="1">
    <citation type="submission" date="2018-11" db="EMBL/GenBank/DDBJ databases">
        <authorList>
            <person name="Kleinhagauer T."/>
            <person name="Glaeser S.P."/>
            <person name="Spergser J."/>
            <person name="Ruckert C."/>
            <person name="Kaempfer P."/>
            <person name="Busse H.-J."/>
        </authorList>
    </citation>
    <scope>NUCLEOTIDE SEQUENCE [LARGE SCALE GENOMIC DNA]</scope>
    <source>
        <strain evidence="2 3">W8</strain>
    </source>
</reference>
<dbReference type="AlphaFoldDB" id="A0A3G6J008"/>